<dbReference type="InterPro" id="IPR011112">
    <property type="entry name" value="Rho-like_N"/>
</dbReference>
<dbReference type="GO" id="GO:0006353">
    <property type="term" value="P:DNA-templated transcription termination"/>
    <property type="evidence" value="ECO:0007669"/>
    <property type="project" value="InterPro"/>
</dbReference>
<evidence type="ECO:0000313" key="3">
    <source>
        <dbReference type="Proteomes" id="UP000220752"/>
    </source>
</evidence>
<name>A0A2A6Z7X3_9FIRM</name>
<dbReference type="EMBL" id="NMTQ01000037">
    <property type="protein sequence ID" value="PDX57458.1"/>
    <property type="molecule type" value="Genomic_DNA"/>
</dbReference>
<dbReference type="Proteomes" id="UP000220752">
    <property type="component" value="Unassembled WGS sequence"/>
</dbReference>
<accession>A0A2A6Z7X3</accession>
<protein>
    <recommendedName>
        <fullName evidence="1">Rho termination factor-like N-terminal domain-containing protein</fullName>
    </recommendedName>
</protein>
<keyword evidence="3" id="KW-1185">Reference proteome</keyword>
<sequence>MLYHIKLKKAMSYTGIVNATREEPNVYTHDKDIATAAVRSGYFDLIEVEEDEAKDDSVPLIAAGEEAEDSSIPAHFDKDYLDSLSITDLKKLAGDLGVAVTKGMKKDDLVAAITAETVTVPAADDAQPDFGED</sequence>
<feature type="domain" description="Rho termination factor-like N-terminal" evidence="1">
    <location>
        <begin position="82"/>
        <end position="114"/>
    </location>
</feature>
<dbReference type="Pfam" id="PF07498">
    <property type="entry name" value="Rho_N"/>
    <property type="match status" value="1"/>
</dbReference>
<evidence type="ECO:0000259" key="1">
    <source>
        <dbReference type="Pfam" id="PF07498"/>
    </source>
</evidence>
<dbReference type="AlphaFoldDB" id="A0A2A6Z7X3"/>
<organism evidence="2 3">
    <name type="scientific">Faecalibacterium langellae</name>
    <dbReference type="NCBI Taxonomy" id="3435293"/>
    <lineage>
        <taxon>Bacteria</taxon>
        <taxon>Bacillati</taxon>
        <taxon>Bacillota</taxon>
        <taxon>Clostridia</taxon>
        <taxon>Eubacteriales</taxon>
        <taxon>Oscillospiraceae</taxon>
        <taxon>Faecalibacterium</taxon>
    </lineage>
</organism>
<comment type="caution">
    <text evidence="2">The sequence shown here is derived from an EMBL/GenBank/DDBJ whole genome shotgun (WGS) entry which is preliminary data.</text>
</comment>
<gene>
    <name evidence="2" type="ORF">CGS46_13120</name>
</gene>
<reference evidence="2 3" key="1">
    <citation type="journal article" date="2017" name="Front. Microbiol.">
        <title>New Insights into the Diversity of the Genus Faecalibacterium.</title>
        <authorList>
            <person name="Benevides L."/>
            <person name="Burman S."/>
            <person name="Martin R."/>
            <person name="Robert V."/>
            <person name="Thomas M."/>
            <person name="Miquel S."/>
            <person name="Chain F."/>
            <person name="Sokol H."/>
            <person name="Bermudez-Humaran L.G."/>
            <person name="Morrison M."/>
            <person name="Langella P."/>
            <person name="Azevedo V.A."/>
            <person name="Chatel J.M."/>
            <person name="Soares S."/>
        </authorList>
    </citation>
    <scope>NUCLEOTIDE SEQUENCE [LARGE SCALE GENOMIC DNA]</scope>
    <source>
        <strain evidence="3">CNCM I-4540</strain>
    </source>
</reference>
<evidence type="ECO:0000313" key="2">
    <source>
        <dbReference type="EMBL" id="PDX57458.1"/>
    </source>
</evidence>
<proteinExistence type="predicted"/>